<keyword evidence="2" id="KW-1185">Reference proteome</keyword>
<organism evidence="1 2">
    <name type="scientific">Pseudoclavibacter helvolus</name>
    <dbReference type="NCBI Taxonomy" id="255205"/>
    <lineage>
        <taxon>Bacteria</taxon>
        <taxon>Bacillati</taxon>
        <taxon>Actinomycetota</taxon>
        <taxon>Actinomycetes</taxon>
        <taxon>Micrococcales</taxon>
        <taxon>Microbacteriaceae</taxon>
        <taxon>Pseudoclavibacter</taxon>
    </lineage>
</organism>
<accession>A0A7W4UMN3</accession>
<dbReference type="AlphaFoldDB" id="A0A7W4UMN3"/>
<comment type="caution">
    <text evidence="1">The sequence shown here is derived from an EMBL/GenBank/DDBJ whole genome shotgun (WGS) entry which is preliminary data.</text>
</comment>
<name>A0A7W4UMN3_9MICO</name>
<dbReference type="EMBL" id="JACHWJ010000001">
    <property type="protein sequence ID" value="MBB2956968.1"/>
    <property type="molecule type" value="Genomic_DNA"/>
</dbReference>
<sequence length="149" mass="16353">MTAPRKTTTRRPAAKTAPALVVDEIDLADLDFDNWSEEDEQAALVRLQEELKPKFLIVEKSVAAKFPSGFIIKTSVDIQYDKLTEITAAGEQADDQIMAVLEFLGQGDEVAELQRQGIVSVMAFAQKYFEVWQKVAGAPMGESRGSTGS</sequence>
<proteinExistence type="predicted"/>
<evidence type="ECO:0000313" key="1">
    <source>
        <dbReference type="EMBL" id="MBB2956968.1"/>
    </source>
</evidence>
<gene>
    <name evidence="1" type="ORF">FHX72_001080</name>
</gene>
<reference evidence="1 2" key="1">
    <citation type="submission" date="2020-08" db="EMBL/GenBank/DDBJ databases">
        <title>Sequencing the genomes of 1000 actinobacteria strains.</title>
        <authorList>
            <person name="Klenk H.-P."/>
        </authorList>
    </citation>
    <scope>NUCLEOTIDE SEQUENCE [LARGE SCALE GENOMIC DNA]</scope>
    <source>
        <strain evidence="1 2">DSM 20419</strain>
    </source>
</reference>
<dbReference type="Proteomes" id="UP000545286">
    <property type="component" value="Unassembled WGS sequence"/>
</dbReference>
<protein>
    <recommendedName>
        <fullName evidence="3">Tail assembly chaperone</fullName>
    </recommendedName>
</protein>
<dbReference type="RefSeq" id="WP_183623438.1">
    <property type="nucleotide sequence ID" value="NZ_JACHWJ010000001.1"/>
</dbReference>
<evidence type="ECO:0008006" key="3">
    <source>
        <dbReference type="Google" id="ProtNLM"/>
    </source>
</evidence>
<evidence type="ECO:0000313" key="2">
    <source>
        <dbReference type="Proteomes" id="UP000545286"/>
    </source>
</evidence>